<dbReference type="GO" id="GO:0000976">
    <property type="term" value="F:transcription cis-regulatory region binding"/>
    <property type="evidence" value="ECO:0007669"/>
    <property type="project" value="TreeGrafter"/>
</dbReference>
<dbReference type="PROSITE" id="PS50977">
    <property type="entry name" value="HTH_TETR_2"/>
    <property type="match status" value="1"/>
</dbReference>
<evidence type="ECO:0000259" key="6">
    <source>
        <dbReference type="PROSITE" id="PS50977"/>
    </source>
</evidence>
<keyword evidence="3" id="KW-0804">Transcription</keyword>
<dbReference type="Pfam" id="PF00440">
    <property type="entry name" value="TetR_N"/>
    <property type="match status" value="1"/>
</dbReference>
<dbReference type="Proteomes" id="UP000271708">
    <property type="component" value="Chromosome"/>
</dbReference>
<dbReference type="EMBL" id="CP044548">
    <property type="protein sequence ID" value="QFQ30524.2"/>
    <property type="molecule type" value="Genomic_DNA"/>
</dbReference>
<feature type="domain" description="HTH tetR-type" evidence="6">
    <location>
        <begin position="26"/>
        <end position="86"/>
    </location>
</feature>
<protein>
    <submittedName>
        <fullName evidence="7">TetR family transcriptional regulator</fullName>
    </submittedName>
</protein>
<reference evidence="7 8" key="1">
    <citation type="submission" date="2019-09" db="EMBL/GenBank/DDBJ databases">
        <title>Complete Genome Sequence of Janibacter melonis M714 with both human health impact and industrial applications.</title>
        <authorList>
            <person name="Jin M."/>
            <person name="Zhao Q.R."/>
        </authorList>
    </citation>
    <scope>NUCLEOTIDE SEQUENCE [LARGE SCALE GENOMIC DNA]</scope>
    <source>
        <strain evidence="7 8">M714</strain>
    </source>
</reference>
<dbReference type="InterPro" id="IPR040611">
    <property type="entry name" value="AlkX_C"/>
</dbReference>
<evidence type="ECO:0000256" key="4">
    <source>
        <dbReference type="PROSITE-ProRule" id="PRU00335"/>
    </source>
</evidence>
<dbReference type="Pfam" id="PF18556">
    <property type="entry name" value="TetR_C_35"/>
    <property type="match status" value="1"/>
</dbReference>
<dbReference type="SUPFAM" id="SSF46689">
    <property type="entry name" value="Homeodomain-like"/>
    <property type="match status" value="1"/>
</dbReference>
<dbReference type="AlphaFoldDB" id="A0A5P8FNL5"/>
<organism evidence="7 8">
    <name type="scientific">Janibacter melonis</name>
    <dbReference type="NCBI Taxonomy" id="262209"/>
    <lineage>
        <taxon>Bacteria</taxon>
        <taxon>Bacillati</taxon>
        <taxon>Actinomycetota</taxon>
        <taxon>Actinomycetes</taxon>
        <taxon>Micrococcales</taxon>
        <taxon>Intrasporangiaceae</taxon>
        <taxon>Janibacter</taxon>
    </lineage>
</organism>
<evidence type="ECO:0000256" key="2">
    <source>
        <dbReference type="ARBA" id="ARBA00023125"/>
    </source>
</evidence>
<name>A0A5P8FNL5_9MICO</name>
<feature type="region of interest" description="Disordered" evidence="5">
    <location>
        <begin position="1"/>
        <end position="21"/>
    </location>
</feature>
<evidence type="ECO:0000313" key="8">
    <source>
        <dbReference type="Proteomes" id="UP000271708"/>
    </source>
</evidence>
<dbReference type="PANTHER" id="PTHR30055:SF234">
    <property type="entry name" value="HTH-TYPE TRANSCRIPTIONAL REGULATOR BETI"/>
    <property type="match status" value="1"/>
</dbReference>
<accession>A0A5P8FNL5</accession>
<evidence type="ECO:0000256" key="1">
    <source>
        <dbReference type="ARBA" id="ARBA00023015"/>
    </source>
</evidence>
<evidence type="ECO:0000256" key="5">
    <source>
        <dbReference type="SAM" id="MobiDB-lite"/>
    </source>
</evidence>
<dbReference type="PANTHER" id="PTHR30055">
    <property type="entry name" value="HTH-TYPE TRANSCRIPTIONAL REGULATOR RUTR"/>
    <property type="match status" value="1"/>
</dbReference>
<dbReference type="InterPro" id="IPR050109">
    <property type="entry name" value="HTH-type_TetR-like_transc_reg"/>
</dbReference>
<dbReference type="InterPro" id="IPR001647">
    <property type="entry name" value="HTH_TetR"/>
</dbReference>
<dbReference type="InterPro" id="IPR009057">
    <property type="entry name" value="Homeodomain-like_sf"/>
</dbReference>
<dbReference type="KEGG" id="jme:EEW87_009800"/>
<evidence type="ECO:0000313" key="7">
    <source>
        <dbReference type="EMBL" id="QFQ30524.2"/>
    </source>
</evidence>
<proteinExistence type="predicted"/>
<feature type="DNA-binding region" description="H-T-H motif" evidence="4">
    <location>
        <begin position="49"/>
        <end position="68"/>
    </location>
</feature>
<dbReference type="Gene3D" id="1.10.357.10">
    <property type="entry name" value="Tetracycline Repressor, domain 2"/>
    <property type="match status" value="1"/>
</dbReference>
<dbReference type="GO" id="GO:0003700">
    <property type="term" value="F:DNA-binding transcription factor activity"/>
    <property type="evidence" value="ECO:0007669"/>
    <property type="project" value="TreeGrafter"/>
</dbReference>
<keyword evidence="2 4" id="KW-0238">DNA-binding</keyword>
<sequence>MRGRTPLRTPEVAAAQEHSYTHHVPETLRDRIVVAAAERTAAHGWPRLTMSRLAKDVGVSRQTVHAEIGTKDDLGRAVLVAEMRAFLSRARGSFGRHQGDLPAAVEAGVRAVLELADESPLLRRLVCSSHGADTAVLPLLRTEPALLISTTRDVVVGMVGLEDDHLAPEQVETLVDVVVRTLLSHVMHPTDTPQRTAAQVAWLVRCTIAGQRHAS</sequence>
<gene>
    <name evidence="7" type="ORF">EEW87_009800</name>
</gene>
<evidence type="ECO:0000256" key="3">
    <source>
        <dbReference type="ARBA" id="ARBA00023163"/>
    </source>
</evidence>
<keyword evidence="1" id="KW-0805">Transcription regulation</keyword>